<gene>
    <name evidence="1" type="ORF">QRX50_43355</name>
</gene>
<reference evidence="1 2" key="1">
    <citation type="submission" date="2023-06" db="EMBL/GenBank/DDBJ databases">
        <authorList>
            <person name="Oyuntsetseg B."/>
            <person name="Kim S.B."/>
        </authorList>
    </citation>
    <scope>NUCLEOTIDE SEQUENCE [LARGE SCALE GENOMIC DNA]</scope>
    <source>
        <strain evidence="1 2">2-15</strain>
    </source>
</reference>
<accession>A0A9Y2IFH1</accession>
<evidence type="ECO:0000313" key="1">
    <source>
        <dbReference type="EMBL" id="WIX78150.1"/>
    </source>
</evidence>
<keyword evidence="2" id="KW-1185">Reference proteome</keyword>
<organism evidence="1 2">
    <name type="scientific">Amycolatopsis carbonis</name>
    <dbReference type="NCBI Taxonomy" id="715471"/>
    <lineage>
        <taxon>Bacteria</taxon>
        <taxon>Bacillati</taxon>
        <taxon>Actinomycetota</taxon>
        <taxon>Actinomycetes</taxon>
        <taxon>Pseudonocardiales</taxon>
        <taxon>Pseudonocardiaceae</taxon>
        <taxon>Amycolatopsis</taxon>
    </lineage>
</organism>
<evidence type="ECO:0008006" key="3">
    <source>
        <dbReference type="Google" id="ProtNLM"/>
    </source>
</evidence>
<dbReference type="KEGG" id="acab:QRX50_43355"/>
<sequence length="104" mass="11318">MTDVVVALEALRSDAAIWDHAADGLNPPKGAIDPLGLTPADVMSYAASHGFDRLYNQTSATMQDMINQAESNFRNLAGALRKAADLYERDEEQNQHHITRAGGH</sequence>
<dbReference type="AlphaFoldDB" id="A0A9Y2IFH1"/>
<protein>
    <recommendedName>
        <fullName evidence="3">ESX-1 secretion-associated protein</fullName>
    </recommendedName>
</protein>
<dbReference type="Proteomes" id="UP001236014">
    <property type="component" value="Chromosome"/>
</dbReference>
<dbReference type="RefSeq" id="WP_285968877.1">
    <property type="nucleotide sequence ID" value="NZ_CP127294.1"/>
</dbReference>
<dbReference type="EMBL" id="CP127294">
    <property type="protein sequence ID" value="WIX78150.1"/>
    <property type="molecule type" value="Genomic_DNA"/>
</dbReference>
<evidence type="ECO:0000313" key="2">
    <source>
        <dbReference type="Proteomes" id="UP001236014"/>
    </source>
</evidence>
<proteinExistence type="predicted"/>
<name>A0A9Y2IFH1_9PSEU</name>